<dbReference type="InterPro" id="IPR029063">
    <property type="entry name" value="SAM-dependent_MTases_sf"/>
</dbReference>
<reference evidence="18" key="1">
    <citation type="submission" date="2018-12" db="EMBL/GenBank/DDBJ databases">
        <authorList>
            <person name="Yazar S."/>
        </authorList>
    </citation>
    <scope>NUCLEOTIDE SEQUENCE [LARGE SCALE GENOMIC DNA]</scope>
</reference>
<dbReference type="EC" id="2.1.1.319" evidence="3"/>
<evidence type="ECO:0000313" key="18">
    <source>
        <dbReference type="Proteomes" id="UP000314987"/>
    </source>
</evidence>
<dbReference type="InterPro" id="IPR041698">
    <property type="entry name" value="Methyltransf_25"/>
</dbReference>
<dbReference type="GO" id="GO:0050681">
    <property type="term" value="F:nuclear androgen receptor binding"/>
    <property type="evidence" value="ECO:0007669"/>
    <property type="project" value="Ensembl"/>
</dbReference>
<dbReference type="GO" id="GO:0042975">
    <property type="term" value="F:peroxisome proliferator activated receptor binding"/>
    <property type="evidence" value="ECO:0007669"/>
    <property type="project" value="Ensembl"/>
</dbReference>
<dbReference type="Proteomes" id="UP000314987">
    <property type="component" value="Unassembled WGS sequence"/>
</dbReference>
<dbReference type="OMA" id="NSEPTHW"/>
<dbReference type="CTD" id="3275"/>
<dbReference type="GeneID" id="114039596"/>
<accession>A0A4X2MCG3</accession>
<dbReference type="AlphaFoldDB" id="A0A4X2MCG3"/>
<dbReference type="GO" id="GO:0005654">
    <property type="term" value="C:nucleoplasm"/>
    <property type="evidence" value="ECO:0007669"/>
    <property type="project" value="Ensembl"/>
</dbReference>
<evidence type="ECO:0000256" key="6">
    <source>
        <dbReference type="ARBA" id="ARBA00022490"/>
    </source>
</evidence>
<evidence type="ECO:0000256" key="9">
    <source>
        <dbReference type="ARBA" id="ARBA00022691"/>
    </source>
</evidence>
<dbReference type="Gene3D" id="2.70.160.11">
    <property type="entry name" value="Hnrnp arginine n-methyltransferase1"/>
    <property type="match status" value="1"/>
</dbReference>
<reference evidence="17" key="3">
    <citation type="submission" date="2025-09" db="UniProtKB">
        <authorList>
            <consortium name="Ensembl"/>
        </authorList>
    </citation>
    <scope>IDENTIFICATION</scope>
</reference>
<dbReference type="GO" id="GO:0042054">
    <property type="term" value="F:histone methyltransferase activity"/>
    <property type="evidence" value="ECO:0007669"/>
    <property type="project" value="Ensembl"/>
</dbReference>
<dbReference type="InterPro" id="IPR025799">
    <property type="entry name" value="Arg_MeTrfase"/>
</dbReference>
<evidence type="ECO:0000256" key="15">
    <source>
        <dbReference type="SAM" id="MobiDB-lite"/>
    </source>
</evidence>
<dbReference type="GO" id="GO:0045892">
    <property type="term" value="P:negative regulation of DNA-templated transcription"/>
    <property type="evidence" value="ECO:0007669"/>
    <property type="project" value="Ensembl"/>
</dbReference>
<keyword evidence="18" id="KW-1185">Reference proteome</keyword>
<feature type="domain" description="SH3" evidence="16">
    <location>
        <begin position="47"/>
        <end position="106"/>
    </location>
</feature>
<sequence length="450" mass="51291">MKHEEEDPSGPEPRRAVAPRRGAAPGEAQKVGETKERDDEDRVKESAEPEELVAIADYTAVDETQLSFCRGEKLLVLRRVTAEWWWGEREGRCGYIPASYVMQSLEDPEPEDTWQDEEYFGSYGALRLHLEMLSDQPRTAVYHQVILQHKEFLQDKVILDVGCGTGILSLFCAHYARPRAVYAVEASEMAQHTKQLVLHNGFADKITVFQQKVEDVTLPGKVDVLVSEWMGTCLLFEFMIESVLLARDKWLSPDGVIWPTTAVIHLAPCSAEKDYDHKVLFWDNAYEFDLSSLKSLAIREFFAKPKYNHTLEPEECLSDPRPVFQLDMKTVQIPDLEKMKGDLCFCIRRSGTLHGFSAWFSVEFQSVGEDRPQLVLSTGPTDPTTHWKQTLFMLDEPLAVRAGDVVTGSIVLQRNPVWRRHMSVTLSWTVTSEKDPTSPKVGEKTFPIWR</sequence>
<dbReference type="Ensembl" id="ENSVURT00010035955.1">
    <property type="protein sequence ID" value="ENSVURP00010031572.1"/>
    <property type="gene ID" value="ENSVURG00010024125.1"/>
</dbReference>
<dbReference type="Pfam" id="PF00018">
    <property type="entry name" value="SH3_1"/>
    <property type="match status" value="1"/>
</dbReference>
<evidence type="ECO:0000256" key="3">
    <source>
        <dbReference type="ARBA" id="ARBA00011925"/>
    </source>
</evidence>
<keyword evidence="8 14" id="KW-0808">Transferase</keyword>
<dbReference type="GO" id="GO:0042974">
    <property type="term" value="F:nuclear retinoic acid receptor binding"/>
    <property type="evidence" value="ECO:0007669"/>
    <property type="project" value="Ensembl"/>
</dbReference>
<dbReference type="SUPFAM" id="SSF50044">
    <property type="entry name" value="SH3-domain"/>
    <property type="match status" value="1"/>
</dbReference>
<organism evidence="17 18">
    <name type="scientific">Vombatus ursinus</name>
    <name type="common">Common wombat</name>
    <dbReference type="NCBI Taxonomy" id="29139"/>
    <lineage>
        <taxon>Eukaryota</taxon>
        <taxon>Metazoa</taxon>
        <taxon>Chordata</taxon>
        <taxon>Craniata</taxon>
        <taxon>Vertebrata</taxon>
        <taxon>Euteleostomi</taxon>
        <taxon>Mammalia</taxon>
        <taxon>Metatheria</taxon>
        <taxon>Diprotodontia</taxon>
        <taxon>Vombatidae</taxon>
        <taxon>Vombatus</taxon>
    </lineage>
</organism>
<dbReference type="PANTHER" id="PTHR11006">
    <property type="entry name" value="PROTEIN ARGININE N-METHYLTRANSFERASE"/>
    <property type="match status" value="1"/>
</dbReference>
<evidence type="ECO:0000256" key="2">
    <source>
        <dbReference type="ARBA" id="ARBA00004496"/>
    </source>
</evidence>
<keyword evidence="5 13" id="KW-0728">SH3 domain</keyword>
<comment type="subcellular location">
    <subcellularLocation>
        <location evidence="2">Cytoplasm</location>
    </subcellularLocation>
    <subcellularLocation>
        <location evidence="1">Nucleus</location>
    </subcellularLocation>
</comment>
<dbReference type="SUPFAM" id="SSF53335">
    <property type="entry name" value="S-adenosyl-L-methionine-dependent methyltransferases"/>
    <property type="match status" value="1"/>
</dbReference>
<name>A0A4X2MCG3_VOMUR</name>
<dbReference type="RefSeq" id="XP_027713227.1">
    <property type="nucleotide sequence ID" value="XM_027857426.1"/>
</dbReference>
<dbReference type="PROSITE" id="PS51678">
    <property type="entry name" value="SAM_MT_PRMT"/>
    <property type="match status" value="1"/>
</dbReference>
<dbReference type="RefSeq" id="XP_027713226.1">
    <property type="nucleotide sequence ID" value="XM_027857425.1"/>
</dbReference>
<evidence type="ECO:0000256" key="1">
    <source>
        <dbReference type="ARBA" id="ARBA00004123"/>
    </source>
</evidence>
<dbReference type="GO" id="GO:0030331">
    <property type="term" value="F:nuclear estrogen receptor binding"/>
    <property type="evidence" value="ECO:0007669"/>
    <property type="project" value="Ensembl"/>
</dbReference>
<evidence type="ECO:0000256" key="12">
    <source>
        <dbReference type="ARBA" id="ARBA00082811"/>
    </source>
</evidence>
<comment type="catalytic activity">
    <reaction evidence="11">
        <text>L-arginyl-[protein] + 2 S-adenosyl-L-methionine = N(omega),N(omega)-dimethyl-L-arginyl-[protein] + 2 S-adenosyl-L-homocysteine + 2 H(+)</text>
        <dbReference type="Rhea" id="RHEA:48096"/>
        <dbReference type="Rhea" id="RHEA-COMP:10532"/>
        <dbReference type="Rhea" id="RHEA-COMP:11991"/>
        <dbReference type="ChEBI" id="CHEBI:15378"/>
        <dbReference type="ChEBI" id="CHEBI:29965"/>
        <dbReference type="ChEBI" id="CHEBI:57856"/>
        <dbReference type="ChEBI" id="CHEBI:59789"/>
        <dbReference type="ChEBI" id="CHEBI:61897"/>
        <dbReference type="EC" id="2.1.1.319"/>
    </reaction>
</comment>
<evidence type="ECO:0000256" key="14">
    <source>
        <dbReference type="PROSITE-ProRule" id="PRU01015"/>
    </source>
</evidence>
<evidence type="ECO:0000256" key="7">
    <source>
        <dbReference type="ARBA" id="ARBA00022603"/>
    </source>
</evidence>
<dbReference type="GO" id="GO:0046966">
    <property type="term" value="F:nuclear thyroid hormone receptor binding"/>
    <property type="evidence" value="ECO:0007669"/>
    <property type="project" value="Ensembl"/>
</dbReference>
<dbReference type="STRING" id="29139.ENSVURP00010031572"/>
<dbReference type="CDD" id="cd02440">
    <property type="entry name" value="AdoMet_MTases"/>
    <property type="match status" value="1"/>
</dbReference>
<dbReference type="GO" id="GO:0043065">
    <property type="term" value="P:positive regulation of apoptotic process"/>
    <property type="evidence" value="ECO:0007669"/>
    <property type="project" value="Ensembl"/>
</dbReference>
<keyword evidence="7 14" id="KW-0489">Methyltransferase</keyword>
<dbReference type="InterPro" id="IPR001452">
    <property type="entry name" value="SH3_domain"/>
</dbReference>
<proteinExistence type="predicted"/>
<protein>
    <recommendedName>
        <fullName evidence="4">Protein arginine N-methyltransferase 2</fullName>
        <ecNumber evidence="3">2.1.1.319</ecNumber>
    </recommendedName>
    <alternativeName>
        <fullName evidence="12">Histone-arginine N-methyltransferase PRMT2</fullName>
    </alternativeName>
</protein>
<dbReference type="GO" id="GO:0060765">
    <property type="term" value="P:regulation of androgen receptor signaling pathway"/>
    <property type="evidence" value="ECO:0007669"/>
    <property type="project" value="Ensembl"/>
</dbReference>
<evidence type="ECO:0000259" key="16">
    <source>
        <dbReference type="PROSITE" id="PS50002"/>
    </source>
</evidence>
<dbReference type="GO" id="GO:0050728">
    <property type="term" value="P:negative regulation of inflammatory response"/>
    <property type="evidence" value="ECO:0007669"/>
    <property type="project" value="Ensembl"/>
</dbReference>
<dbReference type="SMART" id="SM00326">
    <property type="entry name" value="SH3"/>
    <property type="match status" value="1"/>
</dbReference>
<dbReference type="GO" id="GO:0003713">
    <property type="term" value="F:transcription coactivator activity"/>
    <property type="evidence" value="ECO:0007669"/>
    <property type="project" value="Ensembl"/>
</dbReference>
<dbReference type="Gene3D" id="2.30.30.40">
    <property type="entry name" value="SH3 Domains"/>
    <property type="match status" value="1"/>
</dbReference>
<keyword evidence="9 14" id="KW-0949">S-adenosyl-L-methionine</keyword>
<dbReference type="RefSeq" id="XP_027713224.1">
    <property type="nucleotide sequence ID" value="XM_027857423.1"/>
</dbReference>
<dbReference type="Gene3D" id="3.40.50.150">
    <property type="entry name" value="Vaccinia Virus protein VP39"/>
    <property type="match status" value="1"/>
</dbReference>
<dbReference type="GO" id="GO:0033142">
    <property type="term" value="F:nuclear progesterone receptor binding"/>
    <property type="evidence" value="ECO:0007669"/>
    <property type="project" value="Ensembl"/>
</dbReference>
<evidence type="ECO:0000256" key="11">
    <source>
        <dbReference type="ARBA" id="ARBA00049086"/>
    </source>
</evidence>
<dbReference type="CDD" id="cd11806">
    <property type="entry name" value="SH3_PRMT2"/>
    <property type="match status" value="1"/>
</dbReference>
<dbReference type="PRINTS" id="PR00452">
    <property type="entry name" value="SH3DOMAIN"/>
</dbReference>
<dbReference type="Pfam" id="PF13649">
    <property type="entry name" value="Methyltransf_25"/>
    <property type="match status" value="1"/>
</dbReference>
<dbReference type="GO" id="GO:0035242">
    <property type="term" value="F:protein-arginine omega-N asymmetric methyltransferase activity"/>
    <property type="evidence" value="ECO:0007669"/>
    <property type="project" value="UniProtKB-EC"/>
</dbReference>
<dbReference type="RefSeq" id="XP_027713225.1">
    <property type="nucleotide sequence ID" value="XM_027857424.1"/>
</dbReference>
<gene>
    <name evidence="17" type="primary">PRMT2</name>
</gene>
<keyword evidence="6" id="KW-0963">Cytoplasm</keyword>
<dbReference type="InterPro" id="IPR055135">
    <property type="entry name" value="PRMT_dom"/>
</dbReference>
<dbReference type="GO" id="GO:0005829">
    <property type="term" value="C:cytosol"/>
    <property type="evidence" value="ECO:0007669"/>
    <property type="project" value="Ensembl"/>
</dbReference>
<reference evidence="17" key="2">
    <citation type="submission" date="2025-08" db="UniProtKB">
        <authorList>
            <consortium name="Ensembl"/>
        </authorList>
    </citation>
    <scope>IDENTIFICATION</scope>
</reference>
<evidence type="ECO:0000256" key="13">
    <source>
        <dbReference type="PROSITE-ProRule" id="PRU00192"/>
    </source>
</evidence>
<keyword evidence="10" id="KW-0539">Nucleus</keyword>
<dbReference type="GO" id="GO:0043124">
    <property type="term" value="P:negative regulation of canonical NF-kappaB signal transduction"/>
    <property type="evidence" value="ECO:0007669"/>
    <property type="project" value="Ensembl"/>
</dbReference>
<dbReference type="RefSeq" id="XP_027713228.1">
    <property type="nucleotide sequence ID" value="XM_027857427.1"/>
</dbReference>
<evidence type="ECO:0000256" key="10">
    <source>
        <dbReference type="ARBA" id="ARBA00023242"/>
    </source>
</evidence>
<dbReference type="FunFam" id="2.70.160.11:FF:000007">
    <property type="entry name" value="Protein arginine N-methyltransferase 2"/>
    <property type="match status" value="1"/>
</dbReference>
<evidence type="ECO:0000256" key="8">
    <source>
        <dbReference type="ARBA" id="ARBA00022679"/>
    </source>
</evidence>
<evidence type="ECO:0000256" key="5">
    <source>
        <dbReference type="ARBA" id="ARBA00022443"/>
    </source>
</evidence>
<dbReference type="GO" id="GO:0042803">
    <property type="term" value="F:protein homodimerization activity"/>
    <property type="evidence" value="ECO:0007669"/>
    <property type="project" value="Ensembl"/>
</dbReference>
<dbReference type="GO" id="GO:0032259">
    <property type="term" value="P:methylation"/>
    <property type="evidence" value="ECO:0007669"/>
    <property type="project" value="UniProtKB-KW"/>
</dbReference>
<feature type="region of interest" description="Disordered" evidence="15">
    <location>
        <begin position="1"/>
        <end position="48"/>
    </location>
</feature>
<dbReference type="PROSITE" id="PS50002">
    <property type="entry name" value="SH3"/>
    <property type="match status" value="1"/>
</dbReference>
<evidence type="ECO:0000256" key="4">
    <source>
        <dbReference type="ARBA" id="ARBA00018778"/>
    </source>
</evidence>
<dbReference type="OrthoDB" id="7848332at2759"/>
<dbReference type="FunFam" id="3.40.50.150:FF:000016">
    <property type="entry name" value="Protein arginine N-methyltransferase 6"/>
    <property type="match status" value="1"/>
</dbReference>
<dbReference type="Pfam" id="PF22528">
    <property type="entry name" value="PRMT_C"/>
    <property type="match status" value="1"/>
</dbReference>
<dbReference type="InterPro" id="IPR036028">
    <property type="entry name" value="SH3-like_dom_sf"/>
</dbReference>
<dbReference type="GeneTree" id="ENSGT00940000160683"/>
<evidence type="ECO:0000313" key="17">
    <source>
        <dbReference type="Ensembl" id="ENSVURP00010031572.1"/>
    </source>
</evidence>
<feature type="compositionally biased region" description="Basic and acidic residues" evidence="15">
    <location>
        <begin position="30"/>
        <end position="47"/>
    </location>
</feature>
<dbReference type="PANTHER" id="PTHR11006:SF92">
    <property type="entry name" value="PROTEIN ARGININE N-METHYLTRANSFERASE 2"/>
    <property type="match status" value="1"/>
</dbReference>
<feature type="compositionally biased region" description="Low complexity" evidence="15">
    <location>
        <begin position="19"/>
        <end position="28"/>
    </location>
</feature>